<evidence type="ECO:0000256" key="2">
    <source>
        <dbReference type="ARBA" id="ARBA00022723"/>
    </source>
</evidence>
<dbReference type="SMART" id="SM00986">
    <property type="entry name" value="UDG"/>
    <property type="match status" value="1"/>
</dbReference>
<keyword evidence="4" id="KW-0378">Hydrolase</keyword>
<name>A0A0B6WTX9_9BACT</name>
<dbReference type="InterPro" id="IPR036895">
    <property type="entry name" value="Uracil-DNA_glycosylase-like_sf"/>
</dbReference>
<dbReference type="GO" id="GO:0051539">
    <property type="term" value="F:4 iron, 4 sulfur cluster binding"/>
    <property type="evidence" value="ECO:0007669"/>
    <property type="project" value="UniProtKB-KW"/>
</dbReference>
<evidence type="ECO:0000256" key="3">
    <source>
        <dbReference type="ARBA" id="ARBA00022763"/>
    </source>
</evidence>
<evidence type="ECO:0000313" key="10">
    <source>
        <dbReference type="Proteomes" id="UP000031518"/>
    </source>
</evidence>
<protein>
    <submittedName>
        <fullName evidence="9">Uracil-DNA glycosylase</fullName>
        <ecNumber evidence="9">2.7.7.7</ecNumber>
    </submittedName>
</protein>
<dbReference type="Proteomes" id="UP000031518">
    <property type="component" value="Unassembled WGS sequence"/>
</dbReference>
<keyword evidence="5" id="KW-0408">Iron</keyword>
<dbReference type="SMART" id="SM00987">
    <property type="entry name" value="UreE_C"/>
    <property type="match status" value="1"/>
</dbReference>
<gene>
    <name evidence="9" type="ORF">PYK22_00485</name>
</gene>
<dbReference type="EC" id="2.7.7.7" evidence="9"/>
<feature type="domain" description="Uracil-DNA glycosylase-like" evidence="8">
    <location>
        <begin position="10"/>
        <end position="166"/>
    </location>
</feature>
<keyword evidence="1" id="KW-0004">4Fe-4S</keyword>
<keyword evidence="9" id="KW-0808">Transferase</keyword>
<evidence type="ECO:0000256" key="4">
    <source>
        <dbReference type="ARBA" id="ARBA00022801"/>
    </source>
</evidence>
<evidence type="ECO:0000259" key="8">
    <source>
        <dbReference type="SMART" id="SM00986"/>
    </source>
</evidence>
<dbReference type="InterPro" id="IPR005122">
    <property type="entry name" value="Uracil-DNA_glycosylase-like"/>
</dbReference>
<accession>A0A0B6WTX9</accession>
<dbReference type="EMBL" id="CBXV010000002">
    <property type="protein sequence ID" value="CDM64491.1"/>
    <property type="molecule type" value="Genomic_DNA"/>
</dbReference>
<dbReference type="GO" id="GO:0006281">
    <property type="term" value="P:DNA repair"/>
    <property type="evidence" value="ECO:0007669"/>
    <property type="project" value="UniProtKB-KW"/>
</dbReference>
<dbReference type="STRING" id="454194.PYK22_00485"/>
<evidence type="ECO:0000256" key="1">
    <source>
        <dbReference type="ARBA" id="ARBA00022485"/>
    </source>
</evidence>
<organism evidence="9 10">
    <name type="scientific">Pyrinomonas methylaliphatogenes</name>
    <dbReference type="NCBI Taxonomy" id="454194"/>
    <lineage>
        <taxon>Bacteria</taxon>
        <taxon>Pseudomonadati</taxon>
        <taxon>Acidobacteriota</taxon>
        <taxon>Blastocatellia</taxon>
        <taxon>Blastocatellales</taxon>
        <taxon>Pyrinomonadaceae</taxon>
        <taxon>Pyrinomonas</taxon>
    </lineage>
</organism>
<dbReference type="PANTHER" id="PTHR33693">
    <property type="entry name" value="TYPE-5 URACIL-DNA GLYCOSYLASE"/>
    <property type="match status" value="1"/>
</dbReference>
<evidence type="ECO:0000256" key="7">
    <source>
        <dbReference type="ARBA" id="ARBA00023204"/>
    </source>
</evidence>
<dbReference type="CDD" id="cd10030">
    <property type="entry name" value="UDG-F4_TTUDGA_SPO1dp_like"/>
    <property type="match status" value="1"/>
</dbReference>
<evidence type="ECO:0000256" key="6">
    <source>
        <dbReference type="ARBA" id="ARBA00023014"/>
    </source>
</evidence>
<dbReference type="InterPro" id="IPR051536">
    <property type="entry name" value="UDG_Type-4/5"/>
</dbReference>
<dbReference type="GO" id="GO:0003887">
    <property type="term" value="F:DNA-directed DNA polymerase activity"/>
    <property type="evidence" value="ECO:0007669"/>
    <property type="project" value="UniProtKB-EC"/>
</dbReference>
<evidence type="ECO:0000256" key="5">
    <source>
        <dbReference type="ARBA" id="ARBA00023004"/>
    </source>
</evidence>
<keyword evidence="10" id="KW-1185">Reference proteome</keyword>
<dbReference type="GO" id="GO:0097506">
    <property type="term" value="F:deaminated base DNA N-glycosylase activity"/>
    <property type="evidence" value="ECO:0007669"/>
    <property type="project" value="UniProtKB-ARBA"/>
</dbReference>
<keyword evidence="2" id="KW-0479">Metal-binding</keyword>
<keyword evidence="6" id="KW-0411">Iron-sulfur</keyword>
<keyword evidence="9" id="KW-0548">Nucleotidyltransferase</keyword>
<reference evidence="9 10" key="1">
    <citation type="submission" date="2013-12" db="EMBL/GenBank/DDBJ databases">
        <authorList>
            <person name="Stott M."/>
        </authorList>
    </citation>
    <scope>NUCLEOTIDE SEQUENCE [LARGE SCALE GENOMIC DNA]</scope>
    <source>
        <strain evidence="9 10">K22</strain>
    </source>
</reference>
<dbReference type="SUPFAM" id="SSF52141">
    <property type="entry name" value="Uracil-DNA glycosylase-like"/>
    <property type="match status" value="1"/>
</dbReference>
<proteinExistence type="predicted"/>
<dbReference type="PANTHER" id="PTHR33693:SF1">
    <property type="entry name" value="TYPE-4 URACIL-DNA GLYCOSYLASE"/>
    <property type="match status" value="1"/>
</dbReference>
<sequence>MCDRRPVLGPSNGDLRARVLFIGEAPGRRGADRTRIPFSGDQSGRNFARFLASIGLTRERVFVTNAVLCNPHKPSGANRRPSAQEIANCAVFLRQQIEIVDPAVVATLGQVALAALRTIEYHEFSLRTHAGRICHWNGRLLVPLYHPSPQVLISHRTEREQRRDYKAIKRALRLANETD</sequence>
<reference evidence="9 10" key="2">
    <citation type="submission" date="2015-01" db="EMBL/GenBank/DDBJ databases">
        <title>Complete genome sequence of Pyrinomonas methylaliphatogenes type strain K22T.</title>
        <authorList>
            <person name="Lee K.C.Y."/>
            <person name="Power J.F."/>
            <person name="Dunfield P.F."/>
            <person name="Morgan X.C."/>
            <person name="Huttenhower C."/>
            <person name="Stott M.B."/>
        </authorList>
    </citation>
    <scope>NUCLEOTIDE SEQUENCE [LARGE SCALE GENOMIC DNA]</scope>
    <source>
        <strain evidence="9 10">K22</strain>
    </source>
</reference>
<dbReference type="Pfam" id="PF03167">
    <property type="entry name" value="UDG"/>
    <property type="match status" value="1"/>
</dbReference>
<dbReference type="Gene3D" id="3.40.470.10">
    <property type="entry name" value="Uracil-DNA glycosylase-like domain"/>
    <property type="match status" value="1"/>
</dbReference>
<keyword evidence="3" id="KW-0227">DNA damage</keyword>
<dbReference type="GO" id="GO:0046872">
    <property type="term" value="F:metal ion binding"/>
    <property type="evidence" value="ECO:0007669"/>
    <property type="project" value="UniProtKB-KW"/>
</dbReference>
<evidence type="ECO:0000313" key="9">
    <source>
        <dbReference type="EMBL" id="CDM64491.1"/>
    </source>
</evidence>
<keyword evidence="7" id="KW-0234">DNA repair</keyword>
<dbReference type="AlphaFoldDB" id="A0A0B6WTX9"/>